<dbReference type="GeneID" id="40332064"/>
<sequence length="581" mass="65817">MPRRDHSTEEHVLSEVSAGAPGGPDRITHGEADGDEWQADNRENGNINEDGSRGNLLAQVEIMEGATIEELVDRVEIKLDEPCSNLPVLRAQELKIIGRCVTFLGETTVEGQRLLLHYEGVVAMITKDTVVLLQVHRYTKEDFAKYQERLHAEKKAHKKDAEGGRYRDGDQHESGALLGSAEMMHFSPTGGSNSNGEVHHDAQGFDCNVLVSQDARENPEESEPEQPLTRQNRLLGTRTMGPVPYMTFSRRRIHDVVFGQDPPWSFYSIFQDPSRKFFDMQCLRMFVRRYLVHTSQRNNPRNMNLRPFIEWRCSCKEIDDELLLSIAKQELTYLIKTEREIAKAAERSLISRRNLLNAYESSHRLFRSTGILFLTRIPAQTFSLAVLEMFVALLLLAFSVYSFTTAPSLVIYGYVREYTFSVTFASIISLVASGMTASHSLRMRLPLTFSIYTALRLVATTLAIALDTMTLVMIGGAVTYSRILGYLYGVAQESAELCYYYLLHNCTGFGETCAQNDSSVLCMQLCPSNRNNSCTQLLTSTFTRIFIPFIVISMVLIVLFLIDHFLHYHLLKTSRLLMARI</sequence>
<protein>
    <submittedName>
        <fullName evidence="3">Uncharacterized protein</fullName>
    </submittedName>
</protein>
<organism evidence="3 4">
    <name type="scientific">Trypanosoma rangeli</name>
    <dbReference type="NCBI Taxonomy" id="5698"/>
    <lineage>
        <taxon>Eukaryota</taxon>
        <taxon>Discoba</taxon>
        <taxon>Euglenozoa</taxon>
        <taxon>Kinetoplastea</taxon>
        <taxon>Metakinetoplastina</taxon>
        <taxon>Trypanosomatida</taxon>
        <taxon>Trypanosomatidae</taxon>
        <taxon>Trypanosoma</taxon>
        <taxon>Herpetosoma</taxon>
    </lineage>
</organism>
<keyword evidence="4" id="KW-1185">Reference proteome</keyword>
<dbReference type="OMA" id="INKETVM"/>
<dbReference type="RefSeq" id="XP_029235257.1">
    <property type="nucleotide sequence ID" value="XM_029384891.1"/>
</dbReference>
<feature type="transmembrane region" description="Helical" evidence="2">
    <location>
        <begin position="457"/>
        <end position="480"/>
    </location>
</feature>
<evidence type="ECO:0000256" key="2">
    <source>
        <dbReference type="SAM" id="Phobius"/>
    </source>
</evidence>
<feature type="region of interest" description="Disordered" evidence="1">
    <location>
        <begin position="154"/>
        <end position="173"/>
    </location>
</feature>
<keyword evidence="2" id="KW-1133">Transmembrane helix</keyword>
<reference evidence="3 4" key="1">
    <citation type="journal article" date="2018" name="BMC Genomics">
        <title>Genomic comparison of Trypanosoma conorhini and Trypanosoma rangeli to Trypanosoma cruzi strains of high and low virulence.</title>
        <authorList>
            <person name="Bradwell K.R."/>
            <person name="Koparde V.N."/>
            <person name="Matveyev A.V."/>
            <person name="Serrano M.G."/>
            <person name="Alves J.M."/>
            <person name="Parikh H."/>
            <person name="Huang B."/>
            <person name="Lee V."/>
            <person name="Espinosa-Alvarez O."/>
            <person name="Ortiz P.A."/>
            <person name="Costa-Martins A.G."/>
            <person name="Teixeira M.M."/>
            <person name="Buck G.A."/>
        </authorList>
    </citation>
    <scope>NUCLEOTIDE SEQUENCE [LARGE SCALE GENOMIC DNA]</scope>
    <source>
        <strain evidence="3 4">AM80</strain>
    </source>
</reference>
<dbReference type="EMBL" id="MKGL01000380">
    <property type="protein sequence ID" value="RNE99538.1"/>
    <property type="molecule type" value="Genomic_DNA"/>
</dbReference>
<dbReference type="AlphaFoldDB" id="A0A3R7KFP4"/>
<comment type="caution">
    <text evidence="3">The sequence shown here is derived from an EMBL/GenBank/DDBJ whole genome shotgun (WGS) entry which is preliminary data.</text>
</comment>
<name>A0A3R7KFP4_TRYRA</name>
<feature type="region of interest" description="Disordered" evidence="1">
    <location>
        <begin position="1"/>
        <end position="52"/>
    </location>
</feature>
<feature type="region of interest" description="Disordered" evidence="1">
    <location>
        <begin position="214"/>
        <end position="234"/>
    </location>
</feature>
<feature type="transmembrane region" description="Helical" evidence="2">
    <location>
        <begin position="418"/>
        <end position="437"/>
    </location>
</feature>
<proteinExistence type="predicted"/>
<feature type="transmembrane region" description="Helical" evidence="2">
    <location>
        <begin position="382"/>
        <end position="403"/>
    </location>
</feature>
<keyword evidence="2" id="KW-0812">Transmembrane</keyword>
<dbReference type="OrthoDB" id="264567at2759"/>
<accession>A0A3R7KFP4</accession>
<feature type="compositionally biased region" description="Basic and acidic residues" evidence="1">
    <location>
        <begin position="1"/>
        <end position="13"/>
    </location>
</feature>
<gene>
    <name evidence="3" type="ORF">TraAM80_08131</name>
</gene>
<evidence type="ECO:0000313" key="4">
    <source>
        <dbReference type="Proteomes" id="UP000283634"/>
    </source>
</evidence>
<dbReference type="VEuPathDB" id="TriTrypDB:TRSC58_06551"/>
<feature type="transmembrane region" description="Helical" evidence="2">
    <location>
        <begin position="545"/>
        <end position="566"/>
    </location>
</feature>
<keyword evidence="2" id="KW-0472">Membrane</keyword>
<evidence type="ECO:0000313" key="3">
    <source>
        <dbReference type="EMBL" id="RNE99538.1"/>
    </source>
</evidence>
<evidence type="ECO:0000256" key="1">
    <source>
        <dbReference type="SAM" id="MobiDB-lite"/>
    </source>
</evidence>
<dbReference type="Proteomes" id="UP000283634">
    <property type="component" value="Unassembled WGS sequence"/>
</dbReference>